<dbReference type="RefSeq" id="WP_265134019.1">
    <property type="nucleotide sequence ID" value="NZ_FXTX01000005.1"/>
</dbReference>
<dbReference type="InterPro" id="IPR052541">
    <property type="entry name" value="SQRD"/>
</dbReference>
<dbReference type="PANTHER" id="PTHR43755">
    <property type="match status" value="1"/>
</dbReference>
<reference evidence="2" key="1">
    <citation type="submission" date="2017-05" db="EMBL/GenBank/DDBJ databases">
        <authorList>
            <person name="Varghese N."/>
            <person name="Submissions S."/>
        </authorList>
    </citation>
    <scope>NUCLEOTIDE SEQUENCE</scope>
    <source>
        <strain evidence="2">DSM 18763</strain>
    </source>
</reference>
<evidence type="ECO:0000259" key="1">
    <source>
        <dbReference type="Pfam" id="PF07992"/>
    </source>
</evidence>
<gene>
    <name evidence="2" type="ORF">SAMN06264868_10533</name>
</gene>
<protein>
    <submittedName>
        <fullName evidence="2">Sulfide-quinone oxidoreductase</fullName>
    </submittedName>
</protein>
<evidence type="ECO:0000313" key="3">
    <source>
        <dbReference type="Proteomes" id="UP001157947"/>
    </source>
</evidence>
<dbReference type="Pfam" id="PF07992">
    <property type="entry name" value="Pyr_redox_2"/>
    <property type="match status" value="1"/>
</dbReference>
<comment type="caution">
    <text evidence="2">The sequence shown here is derived from an EMBL/GenBank/DDBJ whole genome shotgun (WGS) entry which is preliminary data.</text>
</comment>
<proteinExistence type="predicted"/>
<sequence length="406" mass="45836">MKKKIVIIGAGFGGLRVLYNLEKYKDKFDFTVINKTDYSLERPALPEVAIEGKPVSKAQIKIKDYLEKKGINFKLGEVKEIKPERNEVIVDEEIIPYDYLIIATGSIKDYDSIKGYREYGYSVCDDKEASKLYERLKTFEGGNVVVGAARSYFGHVVEAPDLKAPCEGPVGEVMFMIDHRLRKEGKREKSSINVFTPGEIFFEDVGDNPRNTVGKFMEERGIKLHLNKELVEITDKEVIFKDGSSLPCDLAIIIAPYKAPDFIKESGLGDDMGWVPTDRTMKHIKYDNIYAVGDVNALAQPKLGHIAVMQADVASSAIEKQEGLTDEIKPFKPEVFCIMNMGGFEATLILSNALYENEYDIAWHSPIAKLMKISFDEEYYYAHGKLPPDFMIEISNYLIKKLFGGK</sequence>
<dbReference type="PANTHER" id="PTHR43755:SF1">
    <property type="entry name" value="FAD-DEPENDENT PYRIDINE NUCLEOTIDE-DISULPHIDE OXIDOREDUCTASE"/>
    <property type="match status" value="1"/>
</dbReference>
<organism evidence="2 3">
    <name type="scientific">Venenivibrio stagnispumantis</name>
    <dbReference type="NCBI Taxonomy" id="407998"/>
    <lineage>
        <taxon>Bacteria</taxon>
        <taxon>Pseudomonadati</taxon>
        <taxon>Aquificota</taxon>
        <taxon>Aquificia</taxon>
        <taxon>Aquificales</taxon>
        <taxon>Hydrogenothermaceae</taxon>
        <taxon>Venenivibrio</taxon>
    </lineage>
</organism>
<feature type="domain" description="FAD/NAD(P)-binding" evidence="1">
    <location>
        <begin position="3"/>
        <end position="311"/>
    </location>
</feature>
<dbReference type="InterPro" id="IPR036188">
    <property type="entry name" value="FAD/NAD-bd_sf"/>
</dbReference>
<keyword evidence="3" id="KW-1185">Reference proteome</keyword>
<accession>A0AA46ADT1</accession>
<name>A0AA46ADT1_9AQUI</name>
<dbReference type="Proteomes" id="UP001157947">
    <property type="component" value="Unassembled WGS sequence"/>
</dbReference>
<dbReference type="InterPro" id="IPR023753">
    <property type="entry name" value="FAD/NAD-binding_dom"/>
</dbReference>
<evidence type="ECO:0000313" key="2">
    <source>
        <dbReference type="EMBL" id="SMP07457.1"/>
    </source>
</evidence>
<dbReference type="AlphaFoldDB" id="A0AA46ADT1"/>
<dbReference type="EMBL" id="FXTX01000005">
    <property type="protein sequence ID" value="SMP07457.1"/>
    <property type="molecule type" value="Genomic_DNA"/>
</dbReference>
<dbReference type="GO" id="GO:0016491">
    <property type="term" value="F:oxidoreductase activity"/>
    <property type="evidence" value="ECO:0007669"/>
    <property type="project" value="InterPro"/>
</dbReference>
<dbReference type="Gene3D" id="3.50.50.60">
    <property type="entry name" value="FAD/NAD(P)-binding domain"/>
    <property type="match status" value="2"/>
</dbReference>
<dbReference type="SUPFAM" id="SSF51905">
    <property type="entry name" value="FAD/NAD(P)-binding domain"/>
    <property type="match status" value="2"/>
</dbReference>